<protein>
    <submittedName>
        <fullName evidence="3">F-box domain</fullName>
    </submittedName>
</protein>
<feature type="compositionally biased region" description="Basic and acidic residues" evidence="1">
    <location>
        <begin position="355"/>
        <end position="377"/>
    </location>
</feature>
<evidence type="ECO:0000313" key="4">
    <source>
        <dbReference type="Proteomes" id="UP000054845"/>
    </source>
</evidence>
<feature type="domain" description="F-box" evidence="2">
    <location>
        <begin position="9"/>
        <end position="56"/>
    </location>
</feature>
<feature type="region of interest" description="Disordered" evidence="1">
    <location>
        <begin position="334"/>
        <end position="380"/>
    </location>
</feature>
<dbReference type="EMBL" id="CCYA01000389">
    <property type="protein sequence ID" value="CEH19407.1"/>
    <property type="molecule type" value="Genomic_DNA"/>
</dbReference>
<dbReference type="GO" id="GO:0016567">
    <property type="term" value="P:protein ubiquitination"/>
    <property type="evidence" value="ECO:0007669"/>
    <property type="project" value="UniProtKB-UniPathway"/>
</dbReference>
<dbReference type="AlphaFoldDB" id="A0A0P1BTI0"/>
<dbReference type="STRING" id="401625.A0A0P1BTI0"/>
<dbReference type="OrthoDB" id="722566at2759"/>
<dbReference type="Proteomes" id="UP000054845">
    <property type="component" value="Unassembled WGS sequence"/>
</dbReference>
<evidence type="ECO:0000313" key="3">
    <source>
        <dbReference type="EMBL" id="CEH19407.1"/>
    </source>
</evidence>
<sequence length="954" mass="102923">MVSSMRRPSPSLLGLPVETLLAILRRLSAEELHVLAASCGTLRNVVKTADHIWLPLLADVLDASPPSKSHNLRALSSRQQLPPWDPHFGSIGYLSPASTDPWPVSRADAEANSSAQPSACLRKESFEDAQSLHDVWCAFVAPWRATLGWWAGDQPSYGYIIRVVLDPHFDPEDQERQTAGTLTRAEFDAQRTGPTAQLSEPASVLHHANADRMATSSADAGARLAASRRKHPAFVCQKIHLVNRLHGMIPHAQPVYAAPGDGSPPMSVEMGFDRAQREISWSTATSFAIPHIAVPSSDGTALRSNVSVDLSLPGVRTETLWSLSWPTVREQWKAHLQRSDQPAAEGSSSASAGSKSREATSDRQGARSAAAERHWLDVSEDEDDAASGRFAVPARHYVAGHDPLDVAAELGLANEDVLLTSSAERASPSRPEELRQLETAWSGTSDEADVPHVGYVHGPAATGRVRVMRLSAGEFRHVTYIESGAVATRRGGVGRASRGDHTCDEVTIAVQDVSLAALASRPLPPELQDDFPASSALDGGRRGSVISEQLAYMLDERRLAPREALPFPSKGLQAALRPSESHDLRVGALRSSPPGQSLALRMRMNPAPPYRAWPSLSQPMPEGPTFYAIKSPPRAPILGPGVLDSTALNADSYRHQAPLRHQDPAMTGFDWSLVEGLYASSYGPWGLELLYVRSRLLTEADFDVLTDSKSMGLGPSQWVSPVDATRPISPASRAETSLSDPSMYAGTQIGINQVQPGVRVLEGLKVTGDPHVPRGQVTFRAFVDDPARRGTPWRPPPRGFRNHTPWPFRAPEEALDFDPATGPVDTRTPGLVIPGHGRLAGEGFVRPGWVSAVIHVSSPDLLRICLRSRTFPAPPVVRSSRPSNYFAAIIACDRVATCAAIRTPRTRIVLACASVSNVVLTEEGLLRSASAILLPLSGPKPNVFGLKAEAAKRQ</sequence>
<keyword evidence="4" id="KW-1185">Reference proteome</keyword>
<name>A0A0P1BTI0_9BASI</name>
<evidence type="ECO:0000259" key="2">
    <source>
        <dbReference type="PROSITE" id="PS50181"/>
    </source>
</evidence>
<feature type="region of interest" description="Disordered" evidence="1">
    <location>
        <begin position="171"/>
        <end position="202"/>
    </location>
</feature>
<dbReference type="InterPro" id="IPR036047">
    <property type="entry name" value="F-box-like_dom_sf"/>
</dbReference>
<reference evidence="3 4" key="1">
    <citation type="submission" date="2014-09" db="EMBL/GenBank/DDBJ databases">
        <authorList>
            <person name="Magalhaes I.L.F."/>
            <person name="Oliveira U."/>
            <person name="Santos F.R."/>
            <person name="Vidigal T.H.D.A."/>
            <person name="Brescovit A.D."/>
            <person name="Santos A.J."/>
        </authorList>
    </citation>
    <scope>NUCLEOTIDE SEQUENCE [LARGE SCALE GENOMIC DNA]</scope>
</reference>
<accession>A0A0P1BTI0</accession>
<dbReference type="Pfam" id="PF12014">
    <property type="entry name" value="Cyclin_D1_bind"/>
    <property type="match status" value="1"/>
</dbReference>
<evidence type="ECO:0000256" key="1">
    <source>
        <dbReference type="SAM" id="MobiDB-lite"/>
    </source>
</evidence>
<organism evidence="3 4">
    <name type="scientific">Ceraceosorus bombacis</name>
    <dbReference type="NCBI Taxonomy" id="401625"/>
    <lineage>
        <taxon>Eukaryota</taxon>
        <taxon>Fungi</taxon>
        <taxon>Dikarya</taxon>
        <taxon>Basidiomycota</taxon>
        <taxon>Ustilaginomycotina</taxon>
        <taxon>Exobasidiomycetes</taxon>
        <taxon>Ceraceosorales</taxon>
        <taxon>Ceraceosoraceae</taxon>
        <taxon>Ceraceosorus</taxon>
    </lineage>
</organism>
<dbReference type="SUPFAM" id="SSF81383">
    <property type="entry name" value="F-box domain"/>
    <property type="match status" value="1"/>
</dbReference>
<feature type="compositionally biased region" description="Low complexity" evidence="1">
    <location>
        <begin position="343"/>
        <end position="354"/>
    </location>
</feature>
<dbReference type="InterPro" id="IPR001810">
    <property type="entry name" value="F-box_dom"/>
</dbReference>
<proteinExistence type="predicted"/>
<dbReference type="PROSITE" id="PS50181">
    <property type="entry name" value="FBOX"/>
    <property type="match status" value="1"/>
</dbReference>
<dbReference type="UniPathway" id="UPA00143"/>